<dbReference type="AlphaFoldDB" id="A0A7U9GUV7"/>
<protein>
    <submittedName>
        <fullName evidence="1">Uncharacterized protein</fullName>
    </submittedName>
</protein>
<name>A0A7U9GUV7_PSEFL</name>
<sequence>MAAYEPTSLHLTTPNPTVGVSLLAMAAYEPTNL</sequence>
<dbReference type="Proteomes" id="UP000006045">
    <property type="component" value="Chromosome"/>
</dbReference>
<organism evidence="1 2">
    <name type="scientific">Pseudomonas fluorescens R124</name>
    <dbReference type="NCBI Taxonomy" id="743713"/>
    <lineage>
        <taxon>Bacteria</taxon>
        <taxon>Pseudomonadati</taxon>
        <taxon>Pseudomonadota</taxon>
        <taxon>Gammaproteobacteria</taxon>
        <taxon>Pseudomonadales</taxon>
        <taxon>Pseudomonadaceae</taxon>
        <taxon>Pseudomonas</taxon>
    </lineage>
</organism>
<proteinExistence type="predicted"/>
<accession>A0A7U9GUV7</accession>
<dbReference type="EMBL" id="CM001561">
    <property type="protein sequence ID" value="EJZ59837.1"/>
    <property type="molecule type" value="Genomic_DNA"/>
</dbReference>
<reference evidence="1 2" key="1">
    <citation type="submission" date="2012-08" db="EMBL/GenBank/DDBJ databases">
        <title>The genome of cave-isolated P. fluorescens strain R124 demonstrates phenotypic adaptation to the mineral environment.</title>
        <authorList>
            <person name="Barton M.D."/>
            <person name="Petronio M."/>
            <person name="Giarrizzo J.G."/>
            <person name="Bowling B.V."/>
            <person name="Barton H.A."/>
        </authorList>
    </citation>
    <scope>NUCLEOTIDE SEQUENCE [LARGE SCALE GENOMIC DNA]</scope>
    <source>
        <strain evidence="1 2">R124</strain>
    </source>
</reference>
<gene>
    <name evidence="1" type="ORF">I1A_004190</name>
</gene>
<evidence type="ECO:0000313" key="1">
    <source>
        <dbReference type="EMBL" id="EJZ59837.1"/>
    </source>
</evidence>
<evidence type="ECO:0000313" key="2">
    <source>
        <dbReference type="Proteomes" id="UP000006045"/>
    </source>
</evidence>